<keyword evidence="6 8" id="KW-1133">Transmembrane helix</keyword>
<keyword evidence="3" id="KW-0813">Transport</keyword>
<evidence type="ECO:0000256" key="1">
    <source>
        <dbReference type="ARBA" id="ARBA00004651"/>
    </source>
</evidence>
<feature type="transmembrane region" description="Helical" evidence="8">
    <location>
        <begin position="275"/>
        <end position="296"/>
    </location>
</feature>
<comment type="similarity">
    <text evidence="2">Belongs to the multi antimicrobial extrusion (MATE) (TC 2.A.66.1) family.</text>
</comment>
<protein>
    <submittedName>
        <fullName evidence="9">Multi antimicrobial extrusion protein like protein</fullName>
    </submittedName>
</protein>
<evidence type="ECO:0000256" key="7">
    <source>
        <dbReference type="ARBA" id="ARBA00023136"/>
    </source>
</evidence>
<evidence type="ECO:0000256" key="8">
    <source>
        <dbReference type="SAM" id="Phobius"/>
    </source>
</evidence>
<organism evidence="9 10">
    <name type="scientific">Aduncisulcus paluster</name>
    <dbReference type="NCBI Taxonomy" id="2918883"/>
    <lineage>
        <taxon>Eukaryota</taxon>
        <taxon>Metamonada</taxon>
        <taxon>Carpediemonas-like organisms</taxon>
        <taxon>Aduncisulcus</taxon>
    </lineage>
</organism>
<accession>A0ABQ5KNV4</accession>
<dbReference type="InterPro" id="IPR002528">
    <property type="entry name" value="MATE_fam"/>
</dbReference>
<dbReference type="Pfam" id="PF01554">
    <property type="entry name" value="MatE"/>
    <property type="match status" value="2"/>
</dbReference>
<feature type="transmembrane region" description="Helical" evidence="8">
    <location>
        <begin position="168"/>
        <end position="191"/>
    </location>
</feature>
<feature type="transmembrane region" description="Helical" evidence="8">
    <location>
        <begin position="228"/>
        <end position="248"/>
    </location>
</feature>
<dbReference type="PANTHER" id="PTHR43823:SF3">
    <property type="entry name" value="MULTIDRUG EXPORT PROTEIN MEPA"/>
    <property type="match status" value="1"/>
</dbReference>
<feature type="transmembrane region" description="Helical" evidence="8">
    <location>
        <begin position="126"/>
        <end position="148"/>
    </location>
</feature>
<evidence type="ECO:0000313" key="9">
    <source>
        <dbReference type="EMBL" id="GKT32605.1"/>
    </source>
</evidence>
<feature type="transmembrane region" description="Helical" evidence="8">
    <location>
        <begin position="85"/>
        <end position="114"/>
    </location>
</feature>
<dbReference type="Proteomes" id="UP001057375">
    <property type="component" value="Unassembled WGS sequence"/>
</dbReference>
<proteinExistence type="inferred from homology"/>
<feature type="transmembrane region" description="Helical" evidence="8">
    <location>
        <begin position="357"/>
        <end position="380"/>
    </location>
</feature>
<name>A0ABQ5KNV4_9EUKA</name>
<feature type="transmembrane region" description="Helical" evidence="8">
    <location>
        <begin position="44"/>
        <end position="65"/>
    </location>
</feature>
<evidence type="ECO:0000256" key="6">
    <source>
        <dbReference type="ARBA" id="ARBA00022989"/>
    </source>
</evidence>
<comment type="caution">
    <text evidence="9">The sequence shown here is derived from an EMBL/GenBank/DDBJ whole genome shotgun (WGS) entry which is preliminary data.</text>
</comment>
<evidence type="ECO:0000256" key="2">
    <source>
        <dbReference type="ARBA" id="ARBA00010199"/>
    </source>
</evidence>
<evidence type="ECO:0000256" key="4">
    <source>
        <dbReference type="ARBA" id="ARBA00022475"/>
    </source>
</evidence>
<dbReference type="InterPro" id="IPR048279">
    <property type="entry name" value="MdtK-like"/>
</dbReference>
<feature type="transmembrane region" description="Helical" evidence="8">
    <location>
        <begin position="427"/>
        <end position="447"/>
    </location>
</feature>
<dbReference type="PANTHER" id="PTHR43823">
    <property type="entry name" value="SPORULATION PROTEIN YKVU"/>
    <property type="match status" value="1"/>
</dbReference>
<feature type="transmembrane region" description="Helical" evidence="8">
    <location>
        <begin position="203"/>
        <end position="222"/>
    </location>
</feature>
<keyword evidence="4" id="KW-1003">Cell membrane</keyword>
<keyword evidence="5 8" id="KW-0812">Transmembrane</keyword>
<feature type="transmembrane region" description="Helical" evidence="8">
    <location>
        <begin position="325"/>
        <end position="345"/>
    </location>
</feature>
<dbReference type="PIRSF" id="PIRSF006603">
    <property type="entry name" value="DinF"/>
    <property type="match status" value="1"/>
</dbReference>
<evidence type="ECO:0000256" key="5">
    <source>
        <dbReference type="ARBA" id="ARBA00022692"/>
    </source>
</evidence>
<sequence length="512" mass="55861">MGGNIDVVEAEIAPQTCCRKDSSKKKAKIEAESKRHYMLASDEIFKTLMTLSIPSIISMGLNAIYNVVDSMYLGRSSSLDLAAVSLFMVVEIGVFMSLNVSLGFGASSVISPALGKGDFVSANKALTYFISLLVLLNCLLPAIFIPLLEPILEFLGANEYTMERAKQYGLIMSAGPIGYGLTAAMGPMLRVENKATLSMWRQIFSSVLNIIFDPILIFALNLGTQGAAISTVSSQMVVGIYMIWFYFFPKRSGATVNLAWKEAFSSIDWPMIGKICSLGLGQFFASIGNQVAVVIFNRSFKKFLDFQGIVTYQAVMGAMARLSSLVVMPAMGINLGFIPLIGYNIGRNRYDRVYKALKYAFAAMILIGGGLIIAVEILGVPISKAFGTEPDFLEVAPKCLRISVSGVWLYAFPALIMGYYQVQHKIAVSLALGISQPIFSVAFAILFPKSSLGVEGVFYVGPAAFICTTLLSIPVLFVMVRDIKKKIRETVIINDEDTDPIEMVETKQEVKV</sequence>
<dbReference type="InterPro" id="IPR051327">
    <property type="entry name" value="MATE_MepA_subfamily"/>
</dbReference>
<evidence type="ECO:0000313" key="10">
    <source>
        <dbReference type="Proteomes" id="UP001057375"/>
    </source>
</evidence>
<dbReference type="EMBL" id="BQXS01010015">
    <property type="protein sequence ID" value="GKT32605.1"/>
    <property type="molecule type" value="Genomic_DNA"/>
</dbReference>
<feature type="transmembrane region" description="Helical" evidence="8">
    <location>
        <begin position="459"/>
        <end position="480"/>
    </location>
</feature>
<gene>
    <name evidence="9" type="ORF">ADUPG1_006717</name>
</gene>
<comment type="subcellular location">
    <subcellularLocation>
        <location evidence="1">Cell membrane</location>
        <topology evidence="1">Multi-pass membrane protein</topology>
    </subcellularLocation>
</comment>
<keyword evidence="7 8" id="KW-0472">Membrane</keyword>
<reference evidence="9" key="1">
    <citation type="submission" date="2022-03" db="EMBL/GenBank/DDBJ databases">
        <title>Draft genome sequence of Aduncisulcus paluster, a free-living microaerophilic Fornicata.</title>
        <authorList>
            <person name="Yuyama I."/>
            <person name="Kume K."/>
            <person name="Tamura T."/>
            <person name="Inagaki Y."/>
            <person name="Hashimoto T."/>
        </authorList>
    </citation>
    <scope>NUCLEOTIDE SEQUENCE</scope>
    <source>
        <strain evidence="9">NY0171</strain>
    </source>
</reference>
<keyword evidence="10" id="KW-1185">Reference proteome</keyword>
<feature type="transmembrane region" description="Helical" evidence="8">
    <location>
        <begin position="400"/>
        <end position="420"/>
    </location>
</feature>
<evidence type="ECO:0000256" key="3">
    <source>
        <dbReference type="ARBA" id="ARBA00022448"/>
    </source>
</evidence>